<reference evidence="2" key="1">
    <citation type="journal article" date="2019" name="bioRxiv">
        <title>The Genome of the Zebra Mussel, Dreissena polymorpha: A Resource for Invasive Species Research.</title>
        <authorList>
            <person name="McCartney M.A."/>
            <person name="Auch B."/>
            <person name="Kono T."/>
            <person name="Mallez S."/>
            <person name="Zhang Y."/>
            <person name="Obille A."/>
            <person name="Becker A."/>
            <person name="Abrahante J.E."/>
            <person name="Garbe J."/>
            <person name="Badalamenti J.P."/>
            <person name="Herman A."/>
            <person name="Mangelson H."/>
            <person name="Liachko I."/>
            <person name="Sullivan S."/>
            <person name="Sone E.D."/>
            <person name="Koren S."/>
            <person name="Silverstein K.A.T."/>
            <person name="Beckman K.B."/>
            <person name="Gohl D.M."/>
        </authorList>
    </citation>
    <scope>NUCLEOTIDE SEQUENCE</scope>
    <source>
        <strain evidence="2">Duluth1</strain>
        <tissue evidence="2">Whole animal</tissue>
    </source>
</reference>
<comment type="caution">
    <text evidence="2">The sequence shown here is derived from an EMBL/GenBank/DDBJ whole genome shotgun (WGS) entry which is preliminary data.</text>
</comment>
<sequence>MIATQIPADTSSYMYHDICQGRVRSMVNEGIGGSDDSDSDDEDDTNDRPSLPPNESNSHNVNSAGFHELGECDPDMLAVDSYIKGCGWARHFKKNFTPAAVYQSILEMREKTNDENIMFLMGLLINCTDRYVF</sequence>
<gene>
    <name evidence="2" type="ORF">DPMN_160028</name>
</gene>
<feature type="compositionally biased region" description="Polar residues" evidence="1">
    <location>
        <begin position="53"/>
        <end position="63"/>
    </location>
</feature>
<reference evidence="2" key="2">
    <citation type="submission" date="2020-11" db="EMBL/GenBank/DDBJ databases">
        <authorList>
            <person name="McCartney M.A."/>
            <person name="Auch B."/>
            <person name="Kono T."/>
            <person name="Mallez S."/>
            <person name="Becker A."/>
            <person name="Gohl D.M."/>
            <person name="Silverstein K.A.T."/>
            <person name="Koren S."/>
            <person name="Bechman K.B."/>
            <person name="Herman A."/>
            <person name="Abrahante J.E."/>
            <person name="Garbe J."/>
        </authorList>
    </citation>
    <scope>NUCLEOTIDE SEQUENCE</scope>
    <source>
        <strain evidence="2">Duluth1</strain>
        <tissue evidence="2">Whole animal</tissue>
    </source>
</reference>
<dbReference type="AlphaFoldDB" id="A0A9D4EQE9"/>
<organism evidence="2 3">
    <name type="scientific">Dreissena polymorpha</name>
    <name type="common">Zebra mussel</name>
    <name type="synonym">Mytilus polymorpha</name>
    <dbReference type="NCBI Taxonomy" id="45954"/>
    <lineage>
        <taxon>Eukaryota</taxon>
        <taxon>Metazoa</taxon>
        <taxon>Spiralia</taxon>
        <taxon>Lophotrochozoa</taxon>
        <taxon>Mollusca</taxon>
        <taxon>Bivalvia</taxon>
        <taxon>Autobranchia</taxon>
        <taxon>Heteroconchia</taxon>
        <taxon>Euheterodonta</taxon>
        <taxon>Imparidentia</taxon>
        <taxon>Neoheterodontei</taxon>
        <taxon>Myida</taxon>
        <taxon>Dreissenoidea</taxon>
        <taxon>Dreissenidae</taxon>
        <taxon>Dreissena</taxon>
    </lineage>
</organism>
<proteinExistence type="predicted"/>
<name>A0A9D4EQE9_DREPO</name>
<accession>A0A9D4EQE9</accession>
<feature type="compositionally biased region" description="Acidic residues" evidence="1">
    <location>
        <begin position="35"/>
        <end position="45"/>
    </location>
</feature>
<keyword evidence="3" id="KW-1185">Reference proteome</keyword>
<protein>
    <submittedName>
        <fullName evidence="2">Uncharacterized protein</fullName>
    </submittedName>
</protein>
<evidence type="ECO:0000313" key="2">
    <source>
        <dbReference type="EMBL" id="KAH3782117.1"/>
    </source>
</evidence>
<dbReference type="EMBL" id="JAIWYP010000008">
    <property type="protein sequence ID" value="KAH3782117.1"/>
    <property type="molecule type" value="Genomic_DNA"/>
</dbReference>
<dbReference type="Proteomes" id="UP000828390">
    <property type="component" value="Unassembled WGS sequence"/>
</dbReference>
<evidence type="ECO:0000256" key="1">
    <source>
        <dbReference type="SAM" id="MobiDB-lite"/>
    </source>
</evidence>
<feature type="region of interest" description="Disordered" evidence="1">
    <location>
        <begin position="26"/>
        <end position="65"/>
    </location>
</feature>
<evidence type="ECO:0000313" key="3">
    <source>
        <dbReference type="Proteomes" id="UP000828390"/>
    </source>
</evidence>